<evidence type="ECO:0000313" key="1">
    <source>
        <dbReference type="EMBL" id="ERN40627.1"/>
    </source>
</evidence>
<sequence length="68" mass="8066">MLLPEAGKSIACQQGSFWKSFRMEVLMHGHFHPEISEVVRRLVYLGELDLCDLEKRGCWRSRYLYTFT</sequence>
<protein>
    <submittedName>
        <fullName evidence="1">Uncharacterized protein</fullName>
    </submittedName>
</protein>
<gene>
    <name evidence="1" type="ORF">KR51_00028860</name>
</gene>
<proteinExistence type="predicted"/>
<dbReference type="InParanoid" id="U5DI67"/>
<dbReference type="Proteomes" id="UP000016960">
    <property type="component" value="Unassembled WGS sequence"/>
</dbReference>
<name>U5DI67_9CHRO</name>
<accession>U5DI67</accession>
<comment type="caution">
    <text evidence="1">The sequence shown here is derived from an EMBL/GenBank/DDBJ whole genome shotgun (WGS) entry which is preliminary data.</text>
</comment>
<dbReference type="AlphaFoldDB" id="U5DI67"/>
<organism evidence="1 2">
    <name type="scientific">Rubidibacter lacunae KORDI 51-2</name>
    <dbReference type="NCBI Taxonomy" id="582515"/>
    <lineage>
        <taxon>Bacteria</taxon>
        <taxon>Bacillati</taxon>
        <taxon>Cyanobacteriota</taxon>
        <taxon>Cyanophyceae</taxon>
        <taxon>Oscillatoriophycideae</taxon>
        <taxon>Chroococcales</taxon>
        <taxon>Aphanothecaceae</taxon>
        <taxon>Rubidibacter</taxon>
    </lineage>
</organism>
<reference evidence="1 2" key="1">
    <citation type="submission" date="2013-05" db="EMBL/GenBank/DDBJ databases">
        <title>Draft genome sequence of Rubidibacter lacunae KORDI 51-2.</title>
        <authorList>
            <person name="Choi D.H."/>
            <person name="Noh J.H."/>
            <person name="Kwon K.-K."/>
            <person name="Lee J.-H."/>
            <person name="Ryu J.-Y."/>
        </authorList>
    </citation>
    <scope>NUCLEOTIDE SEQUENCE [LARGE SCALE GENOMIC DNA]</scope>
    <source>
        <strain evidence="1 2">KORDI 51-2</strain>
    </source>
</reference>
<evidence type="ECO:0000313" key="2">
    <source>
        <dbReference type="Proteomes" id="UP000016960"/>
    </source>
</evidence>
<dbReference type="EMBL" id="ASSJ01000074">
    <property type="protein sequence ID" value="ERN40627.1"/>
    <property type="molecule type" value="Genomic_DNA"/>
</dbReference>
<keyword evidence="2" id="KW-1185">Reference proteome</keyword>